<sequence>MWRISCLIARLFEKIGQQLSGLRIVEIGMDKLAQNLATRRNSPLSKSSVVRARTASAPPMPSSVQFCIRVRFIAELHSDLDRWSCALGNQLPGSNPFAMYHVQSRADDDGNAGQGQRVGEILEHQISQQGRDW</sequence>
<reference evidence="2" key="1">
    <citation type="submission" date="2016-10" db="EMBL/GenBank/DDBJ databases">
        <authorList>
            <person name="Varghese N."/>
            <person name="Submissions S."/>
        </authorList>
    </citation>
    <scope>NUCLEOTIDE SEQUENCE [LARGE SCALE GENOMIC DNA]</scope>
    <source>
        <strain evidence="2">CGMCC 1.9108</strain>
    </source>
</reference>
<keyword evidence="2" id="KW-1185">Reference proteome</keyword>
<dbReference type="AlphaFoldDB" id="A0A1G6Y6E8"/>
<name>A0A1G6Y6E8_9RHOB</name>
<accession>A0A1G6Y6E8</accession>
<dbReference type="Proteomes" id="UP000199628">
    <property type="component" value="Unassembled WGS sequence"/>
</dbReference>
<proteinExistence type="predicted"/>
<dbReference type="EMBL" id="FMZV01000011">
    <property type="protein sequence ID" value="SDD85852.1"/>
    <property type="molecule type" value="Genomic_DNA"/>
</dbReference>
<protein>
    <submittedName>
        <fullName evidence="1">Uncharacterized protein</fullName>
    </submittedName>
</protein>
<organism evidence="1 2">
    <name type="scientific">Ruegeria marina</name>
    <dbReference type="NCBI Taxonomy" id="639004"/>
    <lineage>
        <taxon>Bacteria</taxon>
        <taxon>Pseudomonadati</taxon>
        <taxon>Pseudomonadota</taxon>
        <taxon>Alphaproteobacteria</taxon>
        <taxon>Rhodobacterales</taxon>
        <taxon>Roseobacteraceae</taxon>
        <taxon>Ruegeria</taxon>
    </lineage>
</organism>
<evidence type="ECO:0000313" key="2">
    <source>
        <dbReference type="Proteomes" id="UP000199628"/>
    </source>
</evidence>
<gene>
    <name evidence="1" type="ORF">SAMN04488239_11152</name>
</gene>
<evidence type="ECO:0000313" key="1">
    <source>
        <dbReference type="EMBL" id="SDD85852.1"/>
    </source>
</evidence>